<keyword evidence="2 7" id="KW-0813">Transport</keyword>
<feature type="domain" description="ABC transmembrane type-1" evidence="8">
    <location>
        <begin position="75"/>
        <end position="264"/>
    </location>
</feature>
<dbReference type="RefSeq" id="WP_200555804.1">
    <property type="nucleotide sequence ID" value="NZ_JAEPES010000002.1"/>
</dbReference>
<evidence type="ECO:0000256" key="3">
    <source>
        <dbReference type="ARBA" id="ARBA00022475"/>
    </source>
</evidence>
<dbReference type="PANTHER" id="PTHR43386">
    <property type="entry name" value="OLIGOPEPTIDE TRANSPORT SYSTEM PERMEASE PROTEIN APPC"/>
    <property type="match status" value="1"/>
</dbReference>
<comment type="caution">
    <text evidence="9">The sequence shown here is derived from an EMBL/GenBank/DDBJ whole genome shotgun (WGS) entry which is preliminary data.</text>
</comment>
<dbReference type="AlphaFoldDB" id="A0A934SLB4"/>
<accession>A0A934SLB4</accession>
<feature type="transmembrane region" description="Helical" evidence="7">
    <location>
        <begin position="241"/>
        <end position="264"/>
    </location>
</feature>
<evidence type="ECO:0000256" key="5">
    <source>
        <dbReference type="ARBA" id="ARBA00022989"/>
    </source>
</evidence>
<evidence type="ECO:0000259" key="8">
    <source>
        <dbReference type="PROSITE" id="PS50928"/>
    </source>
</evidence>
<feature type="transmembrane region" description="Helical" evidence="7">
    <location>
        <begin position="79"/>
        <end position="99"/>
    </location>
</feature>
<proteinExistence type="inferred from homology"/>
<reference evidence="9" key="1">
    <citation type="submission" date="2021-01" db="EMBL/GenBank/DDBJ databases">
        <title>Lacisediminihabitans sp. nov. strain G11-30, isolated from Antarctic Soil.</title>
        <authorList>
            <person name="Li J."/>
        </authorList>
    </citation>
    <scope>NUCLEOTIDE SEQUENCE</scope>
    <source>
        <strain evidence="9">G11-30</strain>
    </source>
</reference>
<protein>
    <submittedName>
        <fullName evidence="9">ABC transporter permease</fullName>
    </submittedName>
</protein>
<keyword evidence="3" id="KW-1003">Cell membrane</keyword>
<evidence type="ECO:0000313" key="9">
    <source>
        <dbReference type="EMBL" id="MBK4347455.1"/>
    </source>
</evidence>
<dbReference type="PANTHER" id="PTHR43386:SF25">
    <property type="entry name" value="PEPTIDE ABC TRANSPORTER PERMEASE PROTEIN"/>
    <property type="match status" value="1"/>
</dbReference>
<dbReference type="InterPro" id="IPR035906">
    <property type="entry name" value="MetI-like_sf"/>
</dbReference>
<evidence type="ECO:0000313" key="10">
    <source>
        <dbReference type="Proteomes" id="UP000636458"/>
    </source>
</evidence>
<feature type="transmembrane region" description="Helical" evidence="7">
    <location>
        <begin position="12"/>
        <end position="35"/>
    </location>
</feature>
<dbReference type="Pfam" id="PF00528">
    <property type="entry name" value="BPD_transp_1"/>
    <property type="match status" value="1"/>
</dbReference>
<feature type="transmembrane region" description="Helical" evidence="7">
    <location>
        <begin position="192"/>
        <end position="221"/>
    </location>
</feature>
<evidence type="ECO:0000256" key="6">
    <source>
        <dbReference type="ARBA" id="ARBA00023136"/>
    </source>
</evidence>
<dbReference type="Gene3D" id="1.10.3720.10">
    <property type="entry name" value="MetI-like"/>
    <property type="match status" value="1"/>
</dbReference>
<keyword evidence="4 7" id="KW-0812">Transmembrane</keyword>
<dbReference type="GO" id="GO:0005886">
    <property type="term" value="C:plasma membrane"/>
    <property type="evidence" value="ECO:0007669"/>
    <property type="project" value="UniProtKB-SubCell"/>
</dbReference>
<dbReference type="InterPro" id="IPR000515">
    <property type="entry name" value="MetI-like"/>
</dbReference>
<gene>
    <name evidence="9" type="ORF">IV501_07405</name>
</gene>
<dbReference type="InterPro" id="IPR050366">
    <property type="entry name" value="BP-dependent_transpt_permease"/>
</dbReference>
<evidence type="ECO:0000256" key="1">
    <source>
        <dbReference type="ARBA" id="ARBA00004651"/>
    </source>
</evidence>
<dbReference type="GO" id="GO:0055085">
    <property type="term" value="P:transmembrane transport"/>
    <property type="evidence" value="ECO:0007669"/>
    <property type="project" value="InterPro"/>
</dbReference>
<evidence type="ECO:0000256" key="4">
    <source>
        <dbReference type="ARBA" id="ARBA00022692"/>
    </source>
</evidence>
<dbReference type="PROSITE" id="PS50928">
    <property type="entry name" value="ABC_TM1"/>
    <property type="match status" value="1"/>
</dbReference>
<dbReference type="SUPFAM" id="SSF161098">
    <property type="entry name" value="MetI-like"/>
    <property type="match status" value="1"/>
</dbReference>
<dbReference type="CDD" id="cd06261">
    <property type="entry name" value="TM_PBP2"/>
    <property type="match status" value="1"/>
</dbReference>
<comment type="similarity">
    <text evidence="7">Belongs to the binding-protein-dependent transport system permease family.</text>
</comment>
<name>A0A934SLB4_9MICO</name>
<evidence type="ECO:0000256" key="7">
    <source>
        <dbReference type="RuleBase" id="RU363032"/>
    </source>
</evidence>
<keyword evidence="10" id="KW-1185">Reference proteome</keyword>
<sequence length="290" mass="30653">MILPFFRELWRRPAGIIGTVVVVVLLLTAAVALFWTPQNPFTANPSIAWQAPSLAHLFGTDAIGSDIFSYLMAGSKTTVLVAFFSAIVAGLIGVGLTALGSLTSHWVREPVAVLIDVLIAFPILLIAMLLSAVFGGSLTVVIIAVGIGFGVNLARVARGEVRGALGTDYVLAAKASGAGSWRILIRHILPNVAPVFIVQLSLAAAVSILSEAGLSFLGYGAPSSTASWGRLLSSLQRYITIHPWSVLWPGLTITITVLGLNLLGDALREATDPRLKVSRAARSRRRGLAR</sequence>
<feature type="transmembrane region" description="Helical" evidence="7">
    <location>
        <begin position="136"/>
        <end position="154"/>
    </location>
</feature>
<dbReference type="EMBL" id="JAEPES010000002">
    <property type="protein sequence ID" value="MBK4347455.1"/>
    <property type="molecule type" value="Genomic_DNA"/>
</dbReference>
<evidence type="ECO:0000256" key="2">
    <source>
        <dbReference type="ARBA" id="ARBA00022448"/>
    </source>
</evidence>
<dbReference type="Proteomes" id="UP000636458">
    <property type="component" value="Unassembled WGS sequence"/>
</dbReference>
<comment type="subcellular location">
    <subcellularLocation>
        <location evidence="1 7">Cell membrane</location>
        <topology evidence="1 7">Multi-pass membrane protein</topology>
    </subcellularLocation>
</comment>
<organism evidence="9 10">
    <name type="scientific">Lacisediminihabitans changchengi</name>
    <dbReference type="NCBI Taxonomy" id="2787634"/>
    <lineage>
        <taxon>Bacteria</taxon>
        <taxon>Bacillati</taxon>
        <taxon>Actinomycetota</taxon>
        <taxon>Actinomycetes</taxon>
        <taxon>Micrococcales</taxon>
        <taxon>Microbacteriaceae</taxon>
        <taxon>Lacisediminihabitans</taxon>
    </lineage>
</organism>
<keyword evidence="5 7" id="KW-1133">Transmembrane helix</keyword>
<feature type="transmembrane region" description="Helical" evidence="7">
    <location>
        <begin position="111"/>
        <end position="130"/>
    </location>
</feature>
<keyword evidence="6 7" id="KW-0472">Membrane</keyword>